<dbReference type="EMBL" id="QNGE01000059">
    <property type="protein sequence ID" value="KAA3682171.1"/>
    <property type="molecule type" value="Genomic_DNA"/>
</dbReference>
<reference evidence="1 2" key="1">
    <citation type="journal article" date="2019" name="Gigascience">
        <title>Whole-genome sequence of the oriental lung fluke Paragonimus westermani.</title>
        <authorList>
            <person name="Oey H."/>
            <person name="Zakrzewski M."/>
            <person name="Narain K."/>
            <person name="Devi K.R."/>
            <person name="Agatsuma T."/>
            <person name="Nawaratna S."/>
            <person name="Gobert G.N."/>
            <person name="Jones M.K."/>
            <person name="Ragan M.A."/>
            <person name="McManus D.P."/>
            <person name="Krause L."/>
        </authorList>
    </citation>
    <scope>NUCLEOTIDE SEQUENCE [LARGE SCALE GENOMIC DNA]</scope>
    <source>
        <strain evidence="1 2">IND2009</strain>
    </source>
</reference>
<sequence length="289" mass="32719">FCPTQKLQTSNGWEGEDSFQNFLKSKYYRICPTKIALIWNLLNDHYQRTFPFSLLHFSGQSDEKKEPPVEPKNKRFRADAVYSESFDLNGSVADHQPPNSSPNFSIKKAIRQSVKECDSPIPFSELRSKVTTLYSLYLASVPPASTTKTKKQFKQSLLSILSSGKYGQYSPTDGLVYSSKSPIHEAVEKNERETDKNSQTPVCDLDESVVEQPALGMSQLALDIVNENGKRIRLTKLRKQLLSRYTTMRGGAGKLLTNEKLQRRLDKVLTSGHLLILSDDCKYVTLKDQ</sequence>
<dbReference type="Proteomes" id="UP000324629">
    <property type="component" value="Unassembled WGS sequence"/>
</dbReference>
<gene>
    <name evidence="1" type="ORF">DEA37_0005942</name>
</gene>
<feature type="non-terminal residue" evidence="1">
    <location>
        <position position="1"/>
    </location>
</feature>
<protein>
    <submittedName>
        <fullName evidence="1">Uncharacterized protein</fullName>
    </submittedName>
</protein>
<organism evidence="1 2">
    <name type="scientific">Paragonimus westermani</name>
    <dbReference type="NCBI Taxonomy" id="34504"/>
    <lineage>
        <taxon>Eukaryota</taxon>
        <taxon>Metazoa</taxon>
        <taxon>Spiralia</taxon>
        <taxon>Lophotrochozoa</taxon>
        <taxon>Platyhelminthes</taxon>
        <taxon>Trematoda</taxon>
        <taxon>Digenea</taxon>
        <taxon>Plagiorchiida</taxon>
        <taxon>Troglotremata</taxon>
        <taxon>Troglotrematidae</taxon>
        <taxon>Paragonimus</taxon>
    </lineage>
</organism>
<proteinExistence type="predicted"/>
<name>A0A5J4P2T2_9TREM</name>
<accession>A0A5J4P2T2</accession>
<keyword evidence="2" id="KW-1185">Reference proteome</keyword>
<evidence type="ECO:0000313" key="1">
    <source>
        <dbReference type="EMBL" id="KAA3682171.1"/>
    </source>
</evidence>
<comment type="caution">
    <text evidence="1">The sequence shown here is derived from an EMBL/GenBank/DDBJ whole genome shotgun (WGS) entry which is preliminary data.</text>
</comment>
<evidence type="ECO:0000313" key="2">
    <source>
        <dbReference type="Proteomes" id="UP000324629"/>
    </source>
</evidence>
<dbReference type="AlphaFoldDB" id="A0A5J4P2T2"/>